<dbReference type="AlphaFoldDB" id="C0EQK9"/>
<keyword evidence="2" id="KW-1185">Reference proteome</keyword>
<dbReference type="EMBL" id="ACEN01000101">
    <property type="protein sequence ID" value="EEG32659.1"/>
    <property type="molecule type" value="Genomic_DNA"/>
</dbReference>
<evidence type="ECO:0000313" key="1">
    <source>
        <dbReference type="EMBL" id="EEG32659.1"/>
    </source>
</evidence>
<protein>
    <submittedName>
        <fullName evidence="1">Uncharacterized protein</fullName>
    </submittedName>
</protein>
<proteinExistence type="predicted"/>
<organism evidence="1 2">
    <name type="scientific">Neisseria flavescens NRL30031/H210</name>
    <dbReference type="NCBI Taxonomy" id="546264"/>
    <lineage>
        <taxon>Bacteria</taxon>
        <taxon>Pseudomonadati</taxon>
        <taxon>Pseudomonadota</taxon>
        <taxon>Betaproteobacteria</taxon>
        <taxon>Neisseriales</taxon>
        <taxon>Neisseriaceae</taxon>
        <taxon>Neisseria</taxon>
    </lineage>
</organism>
<comment type="caution">
    <text evidence="1">The sequence shown here is derived from an EMBL/GenBank/DDBJ whole genome shotgun (WGS) entry which is preliminary data.</text>
</comment>
<reference evidence="1 2" key="1">
    <citation type="submission" date="2009-01" db="EMBL/GenBank/DDBJ databases">
        <authorList>
            <person name="Fulton L."/>
            <person name="Clifton S."/>
            <person name="Chinwalla A.T."/>
            <person name="Mitreva M."/>
            <person name="Sodergren E."/>
            <person name="Weinstock G."/>
            <person name="Clifton S."/>
            <person name="Dooling D.J."/>
            <person name="Fulton B."/>
            <person name="Minx P."/>
            <person name="Pepin K.H."/>
            <person name="Johnson M."/>
            <person name="Bhonagiri V."/>
            <person name="Nash W.E."/>
            <person name="Mardis E.R."/>
            <person name="Wilson R.K."/>
        </authorList>
    </citation>
    <scope>NUCLEOTIDE SEQUENCE [LARGE SCALE GENOMIC DNA]</scope>
    <source>
        <strain evidence="1 2">NRL30031/H210</strain>
    </source>
</reference>
<dbReference type="Proteomes" id="UP000004457">
    <property type="component" value="Unassembled WGS sequence"/>
</dbReference>
<name>C0EQK9_NEIFL</name>
<accession>C0EQK9</accession>
<evidence type="ECO:0000313" key="2">
    <source>
        <dbReference type="Proteomes" id="UP000004457"/>
    </source>
</evidence>
<sequence length="102" mass="12066">MFLRFVLRFQDFRFFALFRLSQLFENVLVALVQEEQNTGNNTCCQYQAEKETGQAFAILCRFFHDLPCNNVFRRPERRLSEFGFDILSITVIDGKILMLCLL</sequence>
<gene>
    <name evidence="1" type="ORF">NEIFLAOT_02253</name>
</gene>